<accession>A0ACB8GCM8</accession>
<dbReference type="EMBL" id="CM037614">
    <property type="protein sequence ID" value="KAH8017431.1"/>
    <property type="molecule type" value="Genomic_DNA"/>
</dbReference>
<keyword evidence="2" id="KW-1185">Reference proteome</keyword>
<evidence type="ECO:0000313" key="2">
    <source>
        <dbReference type="Proteomes" id="UP000827872"/>
    </source>
</evidence>
<gene>
    <name evidence="1" type="ORF">K3G42_029530</name>
</gene>
<reference evidence="1" key="1">
    <citation type="submission" date="2021-08" db="EMBL/GenBank/DDBJ databases">
        <title>The first chromosome-level gecko genome reveals the dynamic sex chromosomes of Neotropical dwarf geckos (Sphaerodactylidae: Sphaerodactylus).</title>
        <authorList>
            <person name="Pinto B.J."/>
            <person name="Keating S.E."/>
            <person name="Gamble T."/>
        </authorList>
    </citation>
    <scope>NUCLEOTIDE SEQUENCE</scope>
    <source>
        <strain evidence="1">TG3544</strain>
    </source>
</reference>
<organism evidence="1 2">
    <name type="scientific">Sphaerodactylus townsendi</name>
    <dbReference type="NCBI Taxonomy" id="933632"/>
    <lineage>
        <taxon>Eukaryota</taxon>
        <taxon>Metazoa</taxon>
        <taxon>Chordata</taxon>
        <taxon>Craniata</taxon>
        <taxon>Vertebrata</taxon>
        <taxon>Euteleostomi</taxon>
        <taxon>Lepidosauria</taxon>
        <taxon>Squamata</taxon>
        <taxon>Bifurcata</taxon>
        <taxon>Gekkota</taxon>
        <taxon>Sphaerodactylidae</taxon>
        <taxon>Sphaerodactylus</taxon>
    </lineage>
</organism>
<name>A0ACB8GCM8_9SAUR</name>
<dbReference type="Proteomes" id="UP000827872">
    <property type="component" value="Linkage Group LG01"/>
</dbReference>
<protein>
    <submittedName>
        <fullName evidence="1">Uncharacterized protein</fullName>
    </submittedName>
</protein>
<proteinExistence type="predicted"/>
<sequence length="135" mass="14680">MELTGGWRRSPTCNESELGAKPVDVIPSQRVGAKIWWVHTCCWGFHGAERCASVSSAPNQGSIAGWSISAANPFSIFAPFDGGNCALRVGWGWIESIWLLEPSPLQALVKKDETHFCSQSEIASGISAFSLHFRT</sequence>
<comment type="caution">
    <text evidence="1">The sequence shown here is derived from an EMBL/GenBank/DDBJ whole genome shotgun (WGS) entry which is preliminary data.</text>
</comment>
<evidence type="ECO:0000313" key="1">
    <source>
        <dbReference type="EMBL" id="KAH8017431.1"/>
    </source>
</evidence>